<keyword evidence="2" id="KW-0472">Membrane</keyword>
<gene>
    <name evidence="4" type="ORF">CRM76_07415</name>
</gene>
<dbReference type="Pfam" id="PF13464">
    <property type="entry name" value="RodZ_C"/>
    <property type="match status" value="1"/>
</dbReference>
<dbReference type="PANTHER" id="PTHR34475:SF1">
    <property type="entry name" value="CYTOSKELETON PROTEIN RODZ"/>
    <property type="match status" value="1"/>
</dbReference>
<evidence type="ECO:0000313" key="5">
    <source>
        <dbReference type="Proteomes" id="UP000219788"/>
    </source>
</evidence>
<dbReference type="RefSeq" id="WP_005295079.1">
    <property type="nucleotide sequence ID" value="NZ_AP028090.1"/>
</dbReference>
<comment type="caution">
    <text evidence="4">The sequence shown here is derived from an EMBL/GenBank/DDBJ whole genome shotgun (WGS) entry which is preliminary data.</text>
</comment>
<accession>A0A2A7U043</accession>
<feature type="transmembrane region" description="Helical" evidence="2">
    <location>
        <begin position="112"/>
        <end position="133"/>
    </location>
</feature>
<feature type="compositionally biased region" description="Low complexity" evidence="1">
    <location>
        <begin position="165"/>
        <end position="203"/>
    </location>
</feature>
<dbReference type="STRING" id="636.AAW15_03200"/>
<organism evidence="4 5">
    <name type="scientific">Edwardsiella tarda</name>
    <dbReference type="NCBI Taxonomy" id="636"/>
    <lineage>
        <taxon>Bacteria</taxon>
        <taxon>Pseudomonadati</taxon>
        <taxon>Pseudomonadota</taxon>
        <taxon>Gammaproteobacteria</taxon>
        <taxon>Enterobacterales</taxon>
        <taxon>Hafniaceae</taxon>
        <taxon>Edwardsiella</taxon>
    </lineage>
</organism>
<dbReference type="Gene3D" id="1.10.260.40">
    <property type="entry name" value="lambda repressor-like DNA-binding domains"/>
    <property type="match status" value="1"/>
</dbReference>
<dbReference type="AlphaFoldDB" id="A0A2A7U043"/>
<dbReference type="Pfam" id="PF13413">
    <property type="entry name" value="HTH_25"/>
    <property type="match status" value="1"/>
</dbReference>
<dbReference type="CDD" id="cd00093">
    <property type="entry name" value="HTH_XRE"/>
    <property type="match status" value="1"/>
</dbReference>
<feature type="domain" description="HTH cro/C1-type" evidence="3">
    <location>
        <begin position="19"/>
        <end position="54"/>
    </location>
</feature>
<evidence type="ECO:0000256" key="2">
    <source>
        <dbReference type="SAM" id="Phobius"/>
    </source>
</evidence>
<dbReference type="GO" id="GO:0003677">
    <property type="term" value="F:DNA binding"/>
    <property type="evidence" value="ECO:0007669"/>
    <property type="project" value="InterPro"/>
</dbReference>
<dbReference type="PANTHER" id="PTHR34475">
    <property type="match status" value="1"/>
</dbReference>
<protein>
    <submittedName>
        <fullName evidence="4">Cytoskeleton protein RodZ</fullName>
    </submittedName>
</protein>
<dbReference type="InterPro" id="IPR010982">
    <property type="entry name" value="Lambda_DNA-bd_dom_sf"/>
</dbReference>
<dbReference type="OrthoDB" id="9790252at2"/>
<dbReference type="InterPro" id="IPR025194">
    <property type="entry name" value="RodZ-like_C"/>
</dbReference>
<feature type="compositionally biased region" description="Low complexity" evidence="1">
    <location>
        <begin position="216"/>
        <end position="231"/>
    </location>
</feature>
<evidence type="ECO:0000313" key="4">
    <source>
        <dbReference type="EMBL" id="PEH71772.1"/>
    </source>
</evidence>
<sequence length="349" mass="36653">MNTEASQDQAAPMSTGERLRQGRERLGLTQQQVAERLCLKLSTIRDIEEDKAPDGLVSTFVRGYIRAYAKLVQIPEQEIAPLLAKQAPVRAVKMAPMQSFSLGKRRKKREGWLMTFTWLVIFVVIGITGSWWWQNHKAQQQDIVEMADESSAQLAKQQQAQPVDLSASAASAADDAAASTASSSQPATPSAPTSSDSAAPAAQGESTPPAVNAANGSAQATPAPSATTAPGAVVAPSQADVTPLSTALPTAAASVAAGSEAASTQPLVMHFNDKCWLEVRDASGKILFSGLQPAGAKLELSGKAPYRLKIGAPAAVQIQYLGKPVDLSRFIKSSQVARLTLDAQPAAAN</sequence>
<dbReference type="EMBL" id="PDDV01000013">
    <property type="protein sequence ID" value="PEH71772.1"/>
    <property type="molecule type" value="Genomic_DNA"/>
</dbReference>
<dbReference type="NCBIfam" id="NF008109">
    <property type="entry name" value="PRK10856.1"/>
    <property type="match status" value="1"/>
</dbReference>
<keyword evidence="2" id="KW-0812">Transmembrane</keyword>
<dbReference type="SUPFAM" id="SSF47413">
    <property type="entry name" value="lambda repressor-like DNA-binding domains"/>
    <property type="match status" value="1"/>
</dbReference>
<evidence type="ECO:0000259" key="3">
    <source>
        <dbReference type="PROSITE" id="PS50943"/>
    </source>
</evidence>
<dbReference type="InterPro" id="IPR050400">
    <property type="entry name" value="Bact_Cytoskel_RodZ"/>
</dbReference>
<dbReference type="Proteomes" id="UP000219788">
    <property type="component" value="Unassembled WGS sequence"/>
</dbReference>
<feature type="region of interest" description="Disordered" evidence="1">
    <location>
        <begin position="165"/>
        <end position="231"/>
    </location>
</feature>
<keyword evidence="2" id="KW-1133">Transmembrane helix</keyword>
<dbReference type="PROSITE" id="PS50943">
    <property type="entry name" value="HTH_CROC1"/>
    <property type="match status" value="1"/>
</dbReference>
<dbReference type="SMART" id="SM00530">
    <property type="entry name" value="HTH_XRE"/>
    <property type="match status" value="1"/>
</dbReference>
<evidence type="ECO:0000256" key="1">
    <source>
        <dbReference type="SAM" id="MobiDB-lite"/>
    </source>
</evidence>
<name>A0A2A7U043_EDWTA</name>
<reference evidence="5" key="1">
    <citation type="submission" date="2017-09" db="EMBL/GenBank/DDBJ databases">
        <title>FDA dAtabase for Regulatory Grade micrObial Sequences (FDA-ARGOS): Supporting development and validation of Infectious Disease Dx tests.</title>
        <authorList>
            <person name="Goldberg B."/>
            <person name="Campos J."/>
            <person name="Tallon L."/>
            <person name="Sadzewicz L."/>
            <person name="Ott S."/>
            <person name="Zhao X."/>
            <person name="Nagaraj S."/>
            <person name="Vavikolanu K."/>
            <person name="Aluvathingal J."/>
            <person name="Nadendla S."/>
            <person name="Geyer C."/>
            <person name="Sichtig H."/>
        </authorList>
    </citation>
    <scope>NUCLEOTIDE SEQUENCE [LARGE SCALE GENOMIC DNA]</scope>
    <source>
        <strain evidence="5">FDAARGOS_370</strain>
    </source>
</reference>
<proteinExistence type="predicted"/>
<dbReference type="InterPro" id="IPR001387">
    <property type="entry name" value="Cro/C1-type_HTH"/>
</dbReference>